<gene>
    <name evidence="3" type="ORF">CCHL11_01030</name>
</gene>
<dbReference type="OrthoDB" id="4847496at2759"/>
<accession>A0A1Q8S7M9</accession>
<evidence type="ECO:0000259" key="2">
    <source>
        <dbReference type="PROSITE" id="PS00036"/>
    </source>
</evidence>
<dbReference type="AlphaFoldDB" id="A0A1Q8S7M9"/>
<feature type="region of interest" description="Disordered" evidence="1">
    <location>
        <begin position="124"/>
        <end position="175"/>
    </location>
</feature>
<sequence length="336" mass="37803">MPGTYSQEFVHRQVHERPYIFEQDFIQQLNQPLNFDDPEPFHHGFDEQDFHNLLGAAYGQSHDPTVWDAQQHPSKRLRTDNPEQPQTFSRPPFTRATTPEGSPPPRTTTPTIYDFLNNPGGFSSTLAAATPIPPNVTPRERRRRETAVTRIFTSTQSSLLPPPSPRDRTASTPAPFDPKLFRVRLPPAEVTLAPLLPRAQLARYIRVEDIPEGPRKDAARAHNNALAAQKLREQKRRNNLAAGRSRGRKERAIVGRSDELAWARAETSFWKAVAVAGGACPRAWDVLDPVVREGLAADNRFDAMDFGREEEKGEGTVGTVVKETAKRKRKRAAEKE</sequence>
<dbReference type="EMBL" id="MPGH01000008">
    <property type="protein sequence ID" value="OLN97386.1"/>
    <property type="molecule type" value="Genomic_DNA"/>
</dbReference>
<feature type="compositionally biased region" description="Polar residues" evidence="1">
    <location>
        <begin position="82"/>
        <end position="100"/>
    </location>
</feature>
<keyword evidence="4" id="KW-1185">Reference proteome</keyword>
<evidence type="ECO:0000313" key="3">
    <source>
        <dbReference type="EMBL" id="OLN97386.1"/>
    </source>
</evidence>
<organism evidence="3 4">
    <name type="scientific">Colletotrichum chlorophyti</name>
    <dbReference type="NCBI Taxonomy" id="708187"/>
    <lineage>
        <taxon>Eukaryota</taxon>
        <taxon>Fungi</taxon>
        <taxon>Dikarya</taxon>
        <taxon>Ascomycota</taxon>
        <taxon>Pezizomycotina</taxon>
        <taxon>Sordariomycetes</taxon>
        <taxon>Hypocreomycetidae</taxon>
        <taxon>Glomerellales</taxon>
        <taxon>Glomerellaceae</taxon>
        <taxon>Colletotrichum</taxon>
    </lineage>
</organism>
<dbReference type="Proteomes" id="UP000186583">
    <property type="component" value="Unassembled WGS sequence"/>
</dbReference>
<dbReference type="GO" id="GO:0003700">
    <property type="term" value="F:DNA-binding transcription factor activity"/>
    <property type="evidence" value="ECO:0007669"/>
    <property type="project" value="InterPro"/>
</dbReference>
<proteinExistence type="predicted"/>
<feature type="compositionally biased region" description="Basic residues" evidence="1">
    <location>
        <begin position="325"/>
        <end position="336"/>
    </location>
</feature>
<dbReference type="InterPro" id="IPR004827">
    <property type="entry name" value="bZIP"/>
</dbReference>
<name>A0A1Q8S7M9_9PEZI</name>
<evidence type="ECO:0000313" key="4">
    <source>
        <dbReference type="Proteomes" id="UP000186583"/>
    </source>
</evidence>
<reference evidence="3 4" key="1">
    <citation type="submission" date="2016-11" db="EMBL/GenBank/DDBJ databases">
        <title>Draft Genome Assembly of Colletotrichum chlorophyti a pathogen of herbaceous plants.</title>
        <authorList>
            <person name="Gan P."/>
            <person name="Narusaka M."/>
            <person name="Tsushima A."/>
            <person name="Narusaka Y."/>
            <person name="Takano Y."/>
            <person name="Shirasu K."/>
        </authorList>
    </citation>
    <scope>NUCLEOTIDE SEQUENCE [LARGE SCALE GENOMIC DNA]</scope>
    <source>
        <strain evidence="3 4">NTL11</strain>
    </source>
</reference>
<comment type="caution">
    <text evidence="3">The sequence shown here is derived from an EMBL/GenBank/DDBJ whole genome shotgun (WGS) entry which is preliminary data.</text>
</comment>
<protein>
    <recommendedName>
        <fullName evidence="2">BZIP domain-containing protein</fullName>
    </recommendedName>
</protein>
<feature type="region of interest" description="Disordered" evidence="1">
    <location>
        <begin position="63"/>
        <end position="109"/>
    </location>
</feature>
<evidence type="ECO:0000256" key="1">
    <source>
        <dbReference type="SAM" id="MobiDB-lite"/>
    </source>
</evidence>
<dbReference type="STRING" id="708187.A0A1Q8S7M9"/>
<feature type="region of interest" description="Disordered" evidence="1">
    <location>
        <begin position="307"/>
        <end position="336"/>
    </location>
</feature>
<feature type="domain" description="BZIP" evidence="2">
    <location>
        <begin position="235"/>
        <end position="248"/>
    </location>
</feature>
<dbReference type="PROSITE" id="PS00036">
    <property type="entry name" value="BZIP_BASIC"/>
    <property type="match status" value="1"/>
</dbReference>